<evidence type="ECO:0000313" key="13">
    <source>
        <dbReference type="Proteomes" id="UP000199227"/>
    </source>
</evidence>
<evidence type="ECO:0000256" key="2">
    <source>
        <dbReference type="ARBA" id="ARBA00008873"/>
    </source>
</evidence>
<dbReference type="PANTHER" id="PTHR11562:SF17">
    <property type="entry name" value="RE54080P-RELATED"/>
    <property type="match status" value="1"/>
</dbReference>
<evidence type="ECO:0000256" key="9">
    <source>
        <dbReference type="SAM" id="Phobius"/>
    </source>
</evidence>
<dbReference type="Pfam" id="PF01545">
    <property type="entry name" value="Cation_efflux"/>
    <property type="match status" value="1"/>
</dbReference>
<feature type="transmembrane region" description="Helical" evidence="9">
    <location>
        <begin position="82"/>
        <end position="104"/>
    </location>
</feature>
<dbReference type="Pfam" id="PF16916">
    <property type="entry name" value="ZT_dimer"/>
    <property type="match status" value="1"/>
</dbReference>
<dbReference type="InterPro" id="IPR027469">
    <property type="entry name" value="Cation_efflux_TMD_sf"/>
</dbReference>
<keyword evidence="3" id="KW-0813">Transport</keyword>
<dbReference type="InterPro" id="IPR036837">
    <property type="entry name" value="Cation_efflux_CTD_sf"/>
</dbReference>
<feature type="domain" description="Cation efflux protein cytoplasmic" evidence="11">
    <location>
        <begin position="210"/>
        <end position="286"/>
    </location>
</feature>
<dbReference type="PANTHER" id="PTHR11562">
    <property type="entry name" value="CATION EFFLUX PROTEIN/ ZINC TRANSPORTER"/>
    <property type="match status" value="1"/>
</dbReference>
<evidence type="ECO:0000313" key="12">
    <source>
        <dbReference type="EMBL" id="SFP42890.1"/>
    </source>
</evidence>
<dbReference type="InterPro" id="IPR058533">
    <property type="entry name" value="Cation_efflux_TM"/>
</dbReference>
<dbReference type="STRING" id="223786.SAMN05216234_1196"/>
<evidence type="ECO:0000259" key="11">
    <source>
        <dbReference type="Pfam" id="PF16916"/>
    </source>
</evidence>
<keyword evidence="4 9" id="KW-0812">Transmembrane</keyword>
<evidence type="ECO:0000256" key="4">
    <source>
        <dbReference type="ARBA" id="ARBA00022692"/>
    </source>
</evidence>
<feature type="transmembrane region" description="Helical" evidence="9">
    <location>
        <begin position="15"/>
        <end position="35"/>
    </location>
</feature>
<evidence type="ECO:0000256" key="1">
    <source>
        <dbReference type="ARBA" id="ARBA00004141"/>
    </source>
</evidence>
<keyword evidence="7" id="KW-0406">Ion transport</keyword>
<comment type="similarity">
    <text evidence="2">Belongs to the cation diffusion facilitator (CDF) transporter (TC 2.A.4) family. SLC30A subfamily.</text>
</comment>
<dbReference type="RefSeq" id="WP_092912511.1">
    <property type="nucleotide sequence ID" value="NZ_FOXB01000019.1"/>
</dbReference>
<dbReference type="EMBL" id="FOXB01000019">
    <property type="protein sequence ID" value="SFP42890.1"/>
    <property type="molecule type" value="Genomic_DNA"/>
</dbReference>
<dbReference type="InterPro" id="IPR050681">
    <property type="entry name" value="CDF/SLC30A"/>
</dbReference>
<feature type="transmembrane region" description="Helical" evidence="9">
    <location>
        <begin position="176"/>
        <end position="198"/>
    </location>
</feature>
<feature type="transmembrane region" description="Helical" evidence="9">
    <location>
        <begin position="116"/>
        <end position="136"/>
    </location>
</feature>
<keyword evidence="13" id="KW-1185">Reference proteome</keyword>
<feature type="domain" description="Cation efflux protein transmembrane" evidence="10">
    <location>
        <begin position="15"/>
        <end position="206"/>
    </location>
</feature>
<proteinExistence type="inferred from homology"/>
<dbReference type="Gene3D" id="3.30.70.1350">
    <property type="entry name" value="Cation efflux protein, cytoplasmic domain"/>
    <property type="match status" value="1"/>
</dbReference>
<evidence type="ECO:0000256" key="3">
    <source>
        <dbReference type="ARBA" id="ARBA00022448"/>
    </source>
</evidence>
<evidence type="ECO:0000256" key="7">
    <source>
        <dbReference type="ARBA" id="ARBA00023065"/>
    </source>
</evidence>
<keyword evidence="5" id="KW-0862">Zinc</keyword>
<accession>A0A1I5QA36</accession>
<evidence type="ECO:0000256" key="5">
    <source>
        <dbReference type="ARBA" id="ARBA00022906"/>
    </source>
</evidence>
<dbReference type="AlphaFoldDB" id="A0A1I5QA36"/>
<gene>
    <name evidence="12" type="ORF">SAMN05216234_1196</name>
</gene>
<dbReference type="NCBIfam" id="TIGR01297">
    <property type="entry name" value="CDF"/>
    <property type="match status" value="1"/>
</dbReference>
<dbReference type="InterPro" id="IPR027470">
    <property type="entry name" value="Cation_efflux_CTD"/>
</dbReference>
<dbReference type="GO" id="GO:0005385">
    <property type="term" value="F:zinc ion transmembrane transporter activity"/>
    <property type="evidence" value="ECO:0007669"/>
    <property type="project" value="TreeGrafter"/>
</dbReference>
<reference evidence="12 13" key="1">
    <citation type="submission" date="2016-10" db="EMBL/GenBank/DDBJ databases">
        <authorList>
            <person name="de Groot N.N."/>
        </authorList>
    </citation>
    <scope>NUCLEOTIDE SEQUENCE [LARGE SCALE GENOMIC DNA]</scope>
    <source>
        <strain evidence="12 13">EP1-55-1</strain>
    </source>
</reference>
<protein>
    <submittedName>
        <fullName evidence="12">Cobalt-zinc-cadmium efflux system protein</fullName>
    </submittedName>
</protein>
<name>A0A1I5QA36_9BACT</name>
<sequence length="307" mass="34537">MAHHHHHHDVKGRNLLIAIILNVIITLAQLAGGLYSGSLALLSDALHNFSDVMSLVISWFAQKLSHKEADERRTFGYKRAEILAALFNASVLVGIGFFIIYEAIIRFFHPEPIDSMWVIILGLLGIIVNGGSIALLHQDAKESMNIKAAYLHLLGDVLTSVAVVAGGLMMQFWDVLWVDPLISISIALYLIFASFTLIKEAIEVLMQFAPKSVDLNEISEAVKEISDVENIHHIHIWRLNDKNIFFEAHIDLKDNLLLSDVTKKLIEVETLLKEQFNFTHITLQPEYRRCDDKGLISYSDRCEIGGC</sequence>
<keyword evidence="8 9" id="KW-0472">Membrane</keyword>
<evidence type="ECO:0000259" key="10">
    <source>
        <dbReference type="Pfam" id="PF01545"/>
    </source>
</evidence>
<dbReference type="GO" id="GO:0005886">
    <property type="term" value="C:plasma membrane"/>
    <property type="evidence" value="ECO:0007669"/>
    <property type="project" value="TreeGrafter"/>
</dbReference>
<comment type="subcellular location">
    <subcellularLocation>
        <location evidence="1">Membrane</location>
        <topology evidence="1">Multi-pass membrane protein</topology>
    </subcellularLocation>
</comment>
<dbReference type="InterPro" id="IPR002524">
    <property type="entry name" value="Cation_efflux"/>
</dbReference>
<dbReference type="OrthoDB" id="9809646at2"/>
<evidence type="ECO:0000256" key="6">
    <source>
        <dbReference type="ARBA" id="ARBA00022989"/>
    </source>
</evidence>
<dbReference type="Proteomes" id="UP000199227">
    <property type="component" value="Unassembled WGS sequence"/>
</dbReference>
<organism evidence="12 13">
    <name type="scientific">Hydrogenimonas thermophila</name>
    <dbReference type="NCBI Taxonomy" id="223786"/>
    <lineage>
        <taxon>Bacteria</taxon>
        <taxon>Pseudomonadati</taxon>
        <taxon>Campylobacterota</taxon>
        <taxon>Epsilonproteobacteria</taxon>
        <taxon>Campylobacterales</taxon>
        <taxon>Hydrogenimonadaceae</taxon>
        <taxon>Hydrogenimonas</taxon>
    </lineage>
</organism>
<keyword evidence="6 9" id="KW-1133">Transmembrane helix</keyword>
<dbReference type="SUPFAM" id="SSF161111">
    <property type="entry name" value="Cation efflux protein transmembrane domain-like"/>
    <property type="match status" value="1"/>
</dbReference>
<dbReference type="SUPFAM" id="SSF160240">
    <property type="entry name" value="Cation efflux protein cytoplasmic domain-like"/>
    <property type="match status" value="1"/>
</dbReference>
<dbReference type="Gene3D" id="1.20.1510.10">
    <property type="entry name" value="Cation efflux protein transmembrane domain"/>
    <property type="match status" value="1"/>
</dbReference>
<keyword evidence="5" id="KW-0864">Zinc transport</keyword>
<feature type="transmembrane region" description="Helical" evidence="9">
    <location>
        <begin position="148"/>
        <end position="170"/>
    </location>
</feature>
<evidence type="ECO:0000256" key="8">
    <source>
        <dbReference type="ARBA" id="ARBA00023136"/>
    </source>
</evidence>